<evidence type="ECO:0000256" key="2">
    <source>
        <dbReference type="SAM" id="SignalP"/>
    </source>
</evidence>
<dbReference type="Gene3D" id="3.20.20.120">
    <property type="entry name" value="Enolase-like C-terminal domain"/>
    <property type="match status" value="1"/>
</dbReference>
<keyword evidence="2" id="KW-0732">Signal</keyword>
<dbReference type="Pfam" id="PF02746">
    <property type="entry name" value="MR_MLE_N"/>
    <property type="match status" value="1"/>
</dbReference>
<feature type="chain" id="PRO_5046153433" evidence="2">
    <location>
        <begin position="32"/>
        <end position="422"/>
    </location>
</feature>
<protein>
    <submittedName>
        <fullName evidence="4">Mandelate racemase/muconate lactonizing enzyme family protein</fullName>
    </submittedName>
</protein>
<dbReference type="RefSeq" id="WP_220105267.1">
    <property type="nucleotide sequence ID" value="NZ_JAHZSS010000026.1"/>
</dbReference>
<dbReference type="Pfam" id="PF13378">
    <property type="entry name" value="MR_MLE_C"/>
    <property type="match status" value="1"/>
</dbReference>
<dbReference type="InterPro" id="IPR034593">
    <property type="entry name" value="DgoD-like"/>
</dbReference>
<gene>
    <name evidence="4" type="ORF">K0504_16525</name>
</gene>
<evidence type="ECO:0000313" key="5">
    <source>
        <dbReference type="Proteomes" id="UP001166251"/>
    </source>
</evidence>
<reference evidence="4" key="1">
    <citation type="submission" date="2021-07" db="EMBL/GenBank/DDBJ databases">
        <title>Neiella marina sp. nov., isolated from the intestinal content of sea cucumber Apostichopus japonicus.</title>
        <authorList>
            <person name="Bai X."/>
        </authorList>
    </citation>
    <scope>NUCLEOTIDE SEQUENCE</scope>
    <source>
        <strain evidence="4">126</strain>
    </source>
</reference>
<dbReference type="InterPro" id="IPR029017">
    <property type="entry name" value="Enolase-like_N"/>
</dbReference>
<evidence type="ECO:0000256" key="1">
    <source>
        <dbReference type="ARBA" id="ARBA00023239"/>
    </source>
</evidence>
<dbReference type="CDD" id="cd03316">
    <property type="entry name" value="MR_like"/>
    <property type="match status" value="1"/>
</dbReference>
<dbReference type="InterPro" id="IPR036849">
    <property type="entry name" value="Enolase-like_C_sf"/>
</dbReference>
<sequence>MKEHQFSRRKFLTSMASLSAASVLLPFHTLAASDMHKVKITDVKTMVLQGPTTPYMRGRTHILVKVETDAGIYGIAEAYGSPGLGIVEAIHGVKAILIGKDPLQIDRLYTGYRYTDDSAHAQQRAMSGIEMALWDLAGKILKVPTHTLLGGKFRDKVRMYDHHTPRDYSDKISCRDWAAAAKEQPNGITIHKLGVPIIGEKDDFGFDPSNRVLSSKAMRKLIEGYENIRDAIGWDHDLLIGCHWQFDLRTSIELARNLEQIKPLWLEDPMPVPYSESWRRLVDASPVPICTGENWSRRSDSLPFIKNAATDIIHPDLRNSGGFLENKRMADLADLYSLPVANHNTGGIVNGIASVNWAASIRDYLFCETVFFDGGWMDDVVVHDKPLCENGYVAVSEKPGLGIELDPDVVKPNLVEGEKWWG</sequence>
<dbReference type="InterPro" id="IPR006311">
    <property type="entry name" value="TAT_signal"/>
</dbReference>
<feature type="signal peptide" evidence="2">
    <location>
        <begin position="1"/>
        <end position="31"/>
    </location>
</feature>
<dbReference type="SUPFAM" id="SSF51604">
    <property type="entry name" value="Enolase C-terminal domain-like"/>
    <property type="match status" value="1"/>
</dbReference>
<dbReference type="Proteomes" id="UP001166251">
    <property type="component" value="Unassembled WGS sequence"/>
</dbReference>
<dbReference type="SMART" id="SM00922">
    <property type="entry name" value="MR_MLE"/>
    <property type="match status" value="1"/>
</dbReference>
<dbReference type="Gene3D" id="3.30.390.10">
    <property type="entry name" value="Enolase-like, N-terminal domain"/>
    <property type="match status" value="1"/>
</dbReference>
<evidence type="ECO:0000259" key="3">
    <source>
        <dbReference type="SMART" id="SM00922"/>
    </source>
</evidence>
<accession>A0ABS7EK25</accession>
<dbReference type="InterPro" id="IPR029065">
    <property type="entry name" value="Enolase_C-like"/>
</dbReference>
<proteinExistence type="predicted"/>
<evidence type="ECO:0000313" key="4">
    <source>
        <dbReference type="EMBL" id="MBW8192645.1"/>
    </source>
</evidence>
<keyword evidence="1" id="KW-0456">Lyase</keyword>
<dbReference type="PANTHER" id="PTHR48080">
    <property type="entry name" value="D-GALACTONATE DEHYDRATASE-RELATED"/>
    <property type="match status" value="1"/>
</dbReference>
<feature type="domain" description="Mandelate racemase/muconate lactonizing enzyme C-terminal" evidence="3">
    <location>
        <begin position="174"/>
        <end position="288"/>
    </location>
</feature>
<dbReference type="InterPro" id="IPR013341">
    <property type="entry name" value="Mandelate_racemase_N_dom"/>
</dbReference>
<dbReference type="PROSITE" id="PS51318">
    <property type="entry name" value="TAT"/>
    <property type="match status" value="1"/>
</dbReference>
<dbReference type="SUPFAM" id="SSF54826">
    <property type="entry name" value="Enolase N-terminal domain-like"/>
    <property type="match status" value="1"/>
</dbReference>
<name>A0ABS7EK25_9GAMM</name>
<dbReference type="InterPro" id="IPR013342">
    <property type="entry name" value="Mandelate_racemase_C"/>
</dbReference>
<comment type="caution">
    <text evidence="4">The sequence shown here is derived from an EMBL/GenBank/DDBJ whole genome shotgun (WGS) entry which is preliminary data.</text>
</comment>
<dbReference type="PANTHER" id="PTHR48080:SF2">
    <property type="entry name" value="D-GALACTONATE DEHYDRATASE"/>
    <property type="match status" value="1"/>
</dbReference>
<organism evidence="4 5">
    <name type="scientific">Neiella holothuriorum</name>
    <dbReference type="NCBI Taxonomy" id="2870530"/>
    <lineage>
        <taxon>Bacteria</taxon>
        <taxon>Pseudomonadati</taxon>
        <taxon>Pseudomonadota</taxon>
        <taxon>Gammaproteobacteria</taxon>
        <taxon>Alteromonadales</taxon>
        <taxon>Echinimonadaceae</taxon>
        <taxon>Neiella</taxon>
    </lineage>
</organism>
<keyword evidence="5" id="KW-1185">Reference proteome</keyword>
<dbReference type="EMBL" id="JAHZSS010000026">
    <property type="protein sequence ID" value="MBW8192645.1"/>
    <property type="molecule type" value="Genomic_DNA"/>
</dbReference>